<dbReference type="Proteomes" id="UP000551501">
    <property type="component" value="Unassembled WGS sequence"/>
</dbReference>
<protein>
    <submittedName>
        <fullName evidence="1">Uncharacterized protein</fullName>
    </submittedName>
</protein>
<sequence length="46" mass="5637">MPTVNRTRTGRYRIYSDDHRHYITINRYEARDIAEQLLNLINEQET</sequence>
<evidence type="ECO:0000313" key="2">
    <source>
        <dbReference type="Proteomes" id="UP000551501"/>
    </source>
</evidence>
<dbReference type="EMBL" id="JACIFP010000001">
    <property type="protein sequence ID" value="MBB4134638.1"/>
    <property type="molecule type" value="Genomic_DNA"/>
</dbReference>
<proteinExistence type="predicted"/>
<accession>A0A840EWD0</accession>
<keyword evidence="2" id="KW-1185">Reference proteome</keyword>
<organism evidence="1 2">
    <name type="scientific">Gordonia humi</name>
    <dbReference type="NCBI Taxonomy" id="686429"/>
    <lineage>
        <taxon>Bacteria</taxon>
        <taxon>Bacillati</taxon>
        <taxon>Actinomycetota</taxon>
        <taxon>Actinomycetes</taxon>
        <taxon>Mycobacteriales</taxon>
        <taxon>Gordoniaceae</taxon>
        <taxon>Gordonia</taxon>
    </lineage>
</organism>
<dbReference type="AlphaFoldDB" id="A0A840EWD0"/>
<evidence type="ECO:0000313" key="1">
    <source>
        <dbReference type="EMBL" id="MBB4134638.1"/>
    </source>
</evidence>
<comment type="caution">
    <text evidence="1">The sequence shown here is derived from an EMBL/GenBank/DDBJ whole genome shotgun (WGS) entry which is preliminary data.</text>
</comment>
<name>A0A840EWD0_9ACTN</name>
<gene>
    <name evidence="1" type="ORF">BKA16_001190</name>
</gene>
<reference evidence="1 2" key="1">
    <citation type="submission" date="2020-08" db="EMBL/GenBank/DDBJ databases">
        <title>Sequencing the genomes of 1000 actinobacteria strains.</title>
        <authorList>
            <person name="Klenk H.-P."/>
        </authorList>
    </citation>
    <scope>NUCLEOTIDE SEQUENCE [LARGE SCALE GENOMIC DNA]</scope>
    <source>
        <strain evidence="1 2">DSM 45298</strain>
    </source>
</reference>